<dbReference type="InterPro" id="IPR029044">
    <property type="entry name" value="Nucleotide-diphossugar_trans"/>
</dbReference>
<comment type="caution">
    <text evidence="2">The sequence shown here is derived from an EMBL/GenBank/DDBJ whole genome shotgun (WGS) entry which is preliminary data.</text>
</comment>
<dbReference type="AlphaFoldDB" id="A0A830F5S5"/>
<gene>
    <name evidence="2" type="ORF">GCM10009037_01710</name>
</gene>
<evidence type="ECO:0000313" key="2">
    <source>
        <dbReference type="EMBL" id="GGL21998.1"/>
    </source>
</evidence>
<sequence>MVETIEMSVTSVVEQLDDRFEVVVIDDGSTDGSVEILERLEAEYDRLRVCYDADNDNLAEARNHSFEEARGNYVLASLDTDDQYTQCIREFVDLYHQFEVGFDGDFFLLGVGLYIAPRNLLLDVPYRSLGYGEDRDFFRRLIANGSLLSLEHRNVEYSLGYDRSLRERFEVGFETMAVQFQSGLHFWPYVRWACEEIREEGGQELEWYRGLAHLVLAPFAYLRSLRGPHYEAPPEFTDIGRYKEAVRRTHMTAEEMADYLGVELDWEAVGPRGRAIFDVDEAGIIID</sequence>
<feature type="domain" description="Glycosyltransferase 2-like" evidence="1">
    <location>
        <begin position="3"/>
        <end position="97"/>
    </location>
</feature>
<proteinExistence type="predicted"/>
<keyword evidence="3" id="KW-1185">Reference proteome</keyword>
<dbReference type="EMBL" id="BMPF01000001">
    <property type="protein sequence ID" value="GGL21998.1"/>
    <property type="molecule type" value="Genomic_DNA"/>
</dbReference>
<dbReference type="InterPro" id="IPR001173">
    <property type="entry name" value="Glyco_trans_2-like"/>
</dbReference>
<organism evidence="2 3">
    <name type="scientific">Halarchaeum grantii</name>
    <dbReference type="NCBI Taxonomy" id="1193105"/>
    <lineage>
        <taxon>Archaea</taxon>
        <taxon>Methanobacteriati</taxon>
        <taxon>Methanobacteriota</taxon>
        <taxon>Stenosarchaea group</taxon>
        <taxon>Halobacteria</taxon>
        <taxon>Halobacteriales</taxon>
        <taxon>Halobacteriaceae</taxon>
    </lineage>
</organism>
<dbReference type="Gene3D" id="3.90.550.10">
    <property type="entry name" value="Spore Coat Polysaccharide Biosynthesis Protein SpsA, Chain A"/>
    <property type="match status" value="1"/>
</dbReference>
<evidence type="ECO:0000259" key="1">
    <source>
        <dbReference type="Pfam" id="PF00535"/>
    </source>
</evidence>
<dbReference type="CDD" id="cd00761">
    <property type="entry name" value="Glyco_tranf_GTA_type"/>
    <property type="match status" value="1"/>
</dbReference>
<dbReference type="Proteomes" id="UP000628840">
    <property type="component" value="Unassembled WGS sequence"/>
</dbReference>
<dbReference type="PANTHER" id="PTHR43685">
    <property type="entry name" value="GLYCOSYLTRANSFERASE"/>
    <property type="match status" value="1"/>
</dbReference>
<name>A0A830F5S5_9EURY</name>
<reference evidence="2 3" key="1">
    <citation type="journal article" date="2019" name="Int. J. Syst. Evol. Microbiol.">
        <title>The Global Catalogue of Microorganisms (GCM) 10K type strain sequencing project: providing services to taxonomists for standard genome sequencing and annotation.</title>
        <authorList>
            <consortium name="The Broad Institute Genomics Platform"/>
            <consortium name="The Broad Institute Genome Sequencing Center for Infectious Disease"/>
            <person name="Wu L."/>
            <person name="Ma J."/>
        </authorList>
    </citation>
    <scope>NUCLEOTIDE SEQUENCE [LARGE SCALE GENOMIC DNA]</scope>
    <source>
        <strain evidence="2 3">JCM 19585</strain>
    </source>
</reference>
<protein>
    <recommendedName>
        <fullName evidence="1">Glycosyltransferase 2-like domain-containing protein</fullName>
    </recommendedName>
</protein>
<accession>A0A830F5S5</accession>
<dbReference type="PANTHER" id="PTHR43685:SF2">
    <property type="entry name" value="GLYCOSYLTRANSFERASE 2-LIKE DOMAIN-CONTAINING PROTEIN"/>
    <property type="match status" value="1"/>
</dbReference>
<dbReference type="SUPFAM" id="SSF53448">
    <property type="entry name" value="Nucleotide-diphospho-sugar transferases"/>
    <property type="match status" value="1"/>
</dbReference>
<evidence type="ECO:0000313" key="3">
    <source>
        <dbReference type="Proteomes" id="UP000628840"/>
    </source>
</evidence>
<dbReference type="Pfam" id="PF00535">
    <property type="entry name" value="Glycos_transf_2"/>
    <property type="match status" value="1"/>
</dbReference>
<dbReference type="InterPro" id="IPR050834">
    <property type="entry name" value="Glycosyltransf_2"/>
</dbReference>